<accession>A0AAU8HP21</accession>
<dbReference type="InterPro" id="IPR025669">
    <property type="entry name" value="AAA_dom"/>
</dbReference>
<dbReference type="GO" id="GO:0009898">
    <property type="term" value="C:cytoplasmic side of plasma membrane"/>
    <property type="evidence" value="ECO:0007669"/>
    <property type="project" value="TreeGrafter"/>
</dbReference>
<proteinExistence type="predicted"/>
<dbReference type="Pfam" id="PF13614">
    <property type="entry name" value="AAA_31"/>
    <property type="match status" value="1"/>
</dbReference>
<dbReference type="GO" id="GO:0016887">
    <property type="term" value="F:ATP hydrolysis activity"/>
    <property type="evidence" value="ECO:0007669"/>
    <property type="project" value="TreeGrafter"/>
</dbReference>
<dbReference type="GO" id="GO:0005524">
    <property type="term" value="F:ATP binding"/>
    <property type="evidence" value="ECO:0007669"/>
    <property type="project" value="UniProtKB-KW"/>
</dbReference>
<gene>
    <name evidence="4" type="ORF">PRVXH_001401</name>
</gene>
<evidence type="ECO:0000313" key="4">
    <source>
        <dbReference type="EMBL" id="XCI27499.1"/>
    </source>
</evidence>
<feature type="domain" description="AAA" evidence="3">
    <location>
        <begin position="35"/>
        <end position="195"/>
    </location>
</feature>
<dbReference type="PIRSF" id="PIRSF003092">
    <property type="entry name" value="MinD"/>
    <property type="match status" value="1"/>
</dbReference>
<dbReference type="RefSeq" id="WP_353892077.1">
    <property type="nucleotide sequence ID" value="NZ_CP159485.1"/>
</dbReference>
<dbReference type="EMBL" id="CP159485">
    <property type="protein sequence ID" value="XCI27499.1"/>
    <property type="molecule type" value="Genomic_DNA"/>
</dbReference>
<evidence type="ECO:0000259" key="3">
    <source>
        <dbReference type="Pfam" id="PF13614"/>
    </source>
</evidence>
<dbReference type="SUPFAM" id="SSF52540">
    <property type="entry name" value="P-loop containing nucleoside triphosphate hydrolases"/>
    <property type="match status" value="1"/>
</dbReference>
<dbReference type="CDD" id="cd02038">
    <property type="entry name" value="FlhG-like"/>
    <property type="match status" value="1"/>
</dbReference>
<reference evidence="4" key="2">
    <citation type="submission" date="2024-06" db="EMBL/GenBank/DDBJ databases">
        <authorList>
            <person name="Petrova K.O."/>
            <person name="Toshchakov S.V."/>
            <person name="Boltjanskaja Y.V."/>
            <person name="Kevbrin V.V."/>
        </authorList>
    </citation>
    <scope>NUCLEOTIDE SEQUENCE</scope>
    <source>
        <strain evidence="4">Z-710</strain>
    </source>
</reference>
<name>A0AAU8HP21_9FIRM</name>
<organism evidence="4">
    <name type="scientific">Proteinivorax hydrogeniformans</name>
    <dbReference type="NCBI Taxonomy" id="1826727"/>
    <lineage>
        <taxon>Bacteria</taxon>
        <taxon>Bacillati</taxon>
        <taxon>Bacillota</taxon>
        <taxon>Clostridia</taxon>
        <taxon>Eubacteriales</taxon>
        <taxon>Proteinivoracaceae</taxon>
        <taxon>Proteinivorax</taxon>
    </lineage>
</organism>
<dbReference type="PANTHER" id="PTHR43384">
    <property type="entry name" value="SEPTUM SITE-DETERMINING PROTEIN MIND HOMOLOG, CHLOROPLASTIC-RELATED"/>
    <property type="match status" value="1"/>
</dbReference>
<keyword evidence="2" id="KW-0067">ATP-binding</keyword>
<dbReference type="AlphaFoldDB" id="A0AAU8HP21"/>
<dbReference type="InterPro" id="IPR050625">
    <property type="entry name" value="ParA/MinD_ATPase"/>
</dbReference>
<evidence type="ECO:0000256" key="1">
    <source>
        <dbReference type="ARBA" id="ARBA00022741"/>
    </source>
</evidence>
<reference evidence="4" key="1">
    <citation type="journal article" date="2018" name="Antonie Van Leeuwenhoek">
        <title>Proteinivorax hydrogeniformans sp. nov., an anaerobic, haloalkaliphilic bacterium fermenting proteinaceous compounds with high hydrogen production.</title>
        <authorList>
            <person name="Boltyanskaya Y."/>
            <person name="Detkova E."/>
            <person name="Pimenov N."/>
            <person name="Kevbrin V."/>
        </authorList>
    </citation>
    <scope>NUCLEOTIDE SEQUENCE</scope>
    <source>
        <strain evidence="4">Z-710</strain>
    </source>
</reference>
<dbReference type="InterPro" id="IPR033875">
    <property type="entry name" value="FlhG"/>
</dbReference>
<sequence>MDQAQRLREMVSGKVKKRKKVPVLKKENNTANRPEIITITSGKGGVGKSNTCVNLAFAMASTSKRVLIIDVDIGLGNTDLLLGVYPSYSLLEYLKGKCSLEQAIMRVSEKVDIIAGGELAKDDFLLSSKERDVISTDITELKLYDYIIFDTGAGISSNISYFCQSADRVLVLTTPEPTAITDAYALMKSLYRKSKDLEIQIIVNKVISVQEGYETANKLITVSQKFLLAKPTYLGYIFEDSSVTKAVRKQVPYIKEYPASSSSKSVYQLAASITGSKVINSKTPLGFLSALFKR</sequence>
<dbReference type="InterPro" id="IPR027417">
    <property type="entry name" value="P-loop_NTPase"/>
</dbReference>
<evidence type="ECO:0000256" key="2">
    <source>
        <dbReference type="ARBA" id="ARBA00022840"/>
    </source>
</evidence>
<dbReference type="InterPro" id="IPR025501">
    <property type="entry name" value="MinD_FleN"/>
</dbReference>
<protein>
    <submittedName>
        <fullName evidence="4">MinD/ParA family protein</fullName>
    </submittedName>
</protein>
<keyword evidence="1" id="KW-0547">Nucleotide-binding</keyword>
<dbReference type="PANTHER" id="PTHR43384:SF4">
    <property type="entry name" value="CELLULOSE BIOSYNTHESIS PROTEIN BCSQ-RELATED"/>
    <property type="match status" value="1"/>
</dbReference>
<dbReference type="Gene3D" id="3.40.50.300">
    <property type="entry name" value="P-loop containing nucleotide triphosphate hydrolases"/>
    <property type="match status" value="1"/>
</dbReference>
<dbReference type="GO" id="GO:0051782">
    <property type="term" value="P:negative regulation of cell division"/>
    <property type="evidence" value="ECO:0007669"/>
    <property type="project" value="TreeGrafter"/>
</dbReference>
<dbReference type="GO" id="GO:0005829">
    <property type="term" value="C:cytosol"/>
    <property type="evidence" value="ECO:0007669"/>
    <property type="project" value="TreeGrafter"/>
</dbReference>